<keyword evidence="8" id="KW-1185">Reference proteome</keyword>
<dbReference type="Gene3D" id="3.55.30.10">
    <property type="entry name" value="Hsp33 domain"/>
    <property type="match status" value="1"/>
</dbReference>
<evidence type="ECO:0000256" key="1">
    <source>
        <dbReference type="ARBA" id="ARBA00022490"/>
    </source>
</evidence>
<keyword evidence="4 6" id="KW-0143">Chaperone</keyword>
<dbReference type="InterPro" id="IPR023212">
    <property type="entry name" value="Hsp33_helix_hairpin_bin_dom_sf"/>
</dbReference>
<comment type="similarity">
    <text evidence="6">Belongs to the HSP33 family.</text>
</comment>
<evidence type="ECO:0000256" key="6">
    <source>
        <dbReference type="HAMAP-Rule" id="MF_00117"/>
    </source>
</evidence>
<dbReference type="Pfam" id="PF01430">
    <property type="entry name" value="HSP33"/>
    <property type="match status" value="1"/>
</dbReference>
<feature type="disulfide bond" description="Redox-active" evidence="6">
    <location>
        <begin position="227"/>
        <end position="229"/>
    </location>
</feature>
<protein>
    <recommendedName>
        <fullName evidence="6">33 kDa chaperonin</fullName>
    </recommendedName>
    <alternativeName>
        <fullName evidence="6">Heat shock protein 33 homolog</fullName>
        <shortName evidence="6">HSP33</shortName>
    </alternativeName>
</protein>
<dbReference type="SUPFAM" id="SSF118352">
    <property type="entry name" value="HSP33 redox switch-like"/>
    <property type="match status" value="1"/>
</dbReference>
<keyword evidence="1 6" id="KW-0963">Cytoplasm</keyword>
<gene>
    <name evidence="6" type="primary">hslO</name>
    <name evidence="7" type="ORF">Ga0061063_2406</name>
</gene>
<evidence type="ECO:0000313" key="8">
    <source>
        <dbReference type="Proteomes" id="UP000243535"/>
    </source>
</evidence>
<dbReference type="GO" id="GO:0051082">
    <property type="term" value="F:unfolded protein binding"/>
    <property type="evidence" value="ECO:0007669"/>
    <property type="project" value="UniProtKB-UniRule"/>
</dbReference>
<dbReference type="RefSeq" id="WP_054285878.1">
    <property type="nucleotide sequence ID" value="NZ_CYHA01000006.1"/>
</dbReference>
<evidence type="ECO:0000256" key="3">
    <source>
        <dbReference type="ARBA" id="ARBA00023157"/>
    </source>
</evidence>
<dbReference type="CDD" id="cd00498">
    <property type="entry name" value="Hsp33"/>
    <property type="match status" value="1"/>
</dbReference>
<dbReference type="STRING" id="375574.GCA_001418035_02188"/>
<dbReference type="PIRSF" id="PIRSF005261">
    <property type="entry name" value="Heat_shock_Hsp33"/>
    <property type="match status" value="1"/>
</dbReference>
<evidence type="ECO:0000256" key="2">
    <source>
        <dbReference type="ARBA" id="ARBA00022833"/>
    </source>
</evidence>
<comment type="subcellular location">
    <subcellularLocation>
        <location evidence="6">Cytoplasm</location>
    </subcellularLocation>
</comment>
<dbReference type="Proteomes" id="UP000243535">
    <property type="component" value="Unassembled WGS sequence"/>
</dbReference>
<dbReference type="GO" id="GO:0042026">
    <property type="term" value="P:protein refolding"/>
    <property type="evidence" value="ECO:0007669"/>
    <property type="project" value="TreeGrafter"/>
</dbReference>
<dbReference type="GO" id="GO:0005737">
    <property type="term" value="C:cytoplasm"/>
    <property type="evidence" value="ECO:0007669"/>
    <property type="project" value="UniProtKB-SubCell"/>
</dbReference>
<feature type="disulfide bond" description="Redox-active" evidence="6">
    <location>
        <begin position="260"/>
        <end position="263"/>
    </location>
</feature>
<proteinExistence type="inferred from homology"/>
<dbReference type="Gene3D" id="1.10.287.480">
    <property type="entry name" value="helix hairpin bin"/>
    <property type="match status" value="1"/>
</dbReference>
<reference evidence="8" key="1">
    <citation type="submission" date="2015-08" db="EMBL/GenBank/DDBJ databases">
        <authorList>
            <person name="Varghese N."/>
        </authorList>
    </citation>
    <scope>NUCLEOTIDE SEQUENCE [LARGE SCALE GENOMIC DNA]</scope>
    <source>
        <strain evidence="8">DSM 17901</strain>
    </source>
</reference>
<dbReference type="NCBIfam" id="NF001033">
    <property type="entry name" value="PRK00114.1"/>
    <property type="match status" value="1"/>
</dbReference>
<sequence>MTHQDILQRFIFDGAPVRGALVRLDAAWQQVLARRSYPAPLERLLGEMMAASSLLSANLKFEGTLVMQLQGQGALQLAVVESNSDRTLRATARWDGDSLPDVPVKELLGTGGVCVITLDPKQGEAWQGIVALEGDSLAPMLEHYMARSEQLDTRMILAANHETAAGLLLQRLPDGHGDPDSWAHVVTLANTLKAEELLMLDAQTLLHRLYHEEAVRLFDAEPMAFACTCSRERVGDMLRMLGGQEVGEIIDEQGSVEIACEFCNQKYVFDDEDARELFDFDVVAAVREARH</sequence>
<dbReference type="AlphaFoldDB" id="A0A0K6H3C4"/>
<evidence type="ECO:0000256" key="4">
    <source>
        <dbReference type="ARBA" id="ARBA00023186"/>
    </source>
</evidence>
<dbReference type="Gene3D" id="3.90.1280.10">
    <property type="entry name" value="HSP33 redox switch-like"/>
    <property type="match status" value="1"/>
</dbReference>
<evidence type="ECO:0000256" key="5">
    <source>
        <dbReference type="ARBA" id="ARBA00023284"/>
    </source>
</evidence>
<dbReference type="OrthoDB" id="9793753at2"/>
<dbReference type="PANTHER" id="PTHR30111:SF1">
    <property type="entry name" value="33 KDA CHAPERONIN"/>
    <property type="match status" value="1"/>
</dbReference>
<dbReference type="InterPro" id="IPR000397">
    <property type="entry name" value="Heat_shock_Hsp33"/>
</dbReference>
<evidence type="ECO:0000313" key="7">
    <source>
        <dbReference type="EMBL" id="CUA85478.1"/>
    </source>
</evidence>
<dbReference type="PANTHER" id="PTHR30111">
    <property type="entry name" value="33 KDA CHAPERONIN"/>
    <property type="match status" value="1"/>
</dbReference>
<name>A0A0K6H3C4_9NEIS</name>
<keyword evidence="5 6" id="KW-0676">Redox-active center</keyword>
<organism evidence="7 8">
    <name type="scientific">Gulbenkiania indica</name>
    <dbReference type="NCBI Taxonomy" id="375574"/>
    <lineage>
        <taxon>Bacteria</taxon>
        <taxon>Pseudomonadati</taxon>
        <taxon>Pseudomonadota</taxon>
        <taxon>Betaproteobacteria</taxon>
        <taxon>Neisseriales</taxon>
        <taxon>Chromobacteriaceae</taxon>
        <taxon>Gulbenkiania</taxon>
    </lineage>
</organism>
<keyword evidence="2 6" id="KW-0862">Zinc</keyword>
<dbReference type="SUPFAM" id="SSF64397">
    <property type="entry name" value="Hsp33 domain"/>
    <property type="match status" value="1"/>
</dbReference>
<comment type="PTM">
    <text evidence="6">Under oxidizing conditions two disulfide bonds are formed involving the reactive cysteines. Under reducing conditions zinc is bound to the reactive cysteines and the protein is inactive.</text>
</comment>
<dbReference type="EMBL" id="CYHA01000006">
    <property type="protein sequence ID" value="CUA85478.1"/>
    <property type="molecule type" value="Genomic_DNA"/>
</dbReference>
<accession>A0A0K6H3C4</accession>
<dbReference type="GO" id="GO:0044183">
    <property type="term" value="F:protein folding chaperone"/>
    <property type="evidence" value="ECO:0007669"/>
    <property type="project" value="TreeGrafter"/>
</dbReference>
<keyword evidence="3 6" id="KW-1015">Disulfide bond</keyword>
<dbReference type="InterPro" id="IPR016153">
    <property type="entry name" value="Heat_shock_Hsp33_N"/>
</dbReference>
<comment type="function">
    <text evidence="6">Redox regulated molecular chaperone. Protects both thermally unfolding and oxidatively damaged proteins from irreversible aggregation. Plays an important role in the bacterial defense system toward oxidative stress.</text>
</comment>
<dbReference type="InterPro" id="IPR016154">
    <property type="entry name" value="Heat_shock_Hsp33_C"/>
</dbReference>
<dbReference type="HAMAP" id="MF_00117">
    <property type="entry name" value="HslO"/>
    <property type="match status" value="1"/>
</dbReference>